<sequence>MRGIFITGTDTAVGKTVISSGIAGVLRDEGVNVGVFKPMLSGIKRGDPKSDSYWLKKMSKSSLTLEEITPFEFEEPLAPGIAQELEGKNISLEDILKHWDIIRNKHEFFIVEGAGGISVPLGKGYLVSDLIKALNLPVLIVARPNLGTINHTFLTVEYAKKLGLTITGIIINGTSEKINLAEKTCPKVIEEMCSIPILGITPKLKCISEVTVKQLIKDHLHLDILLKK</sequence>
<evidence type="ECO:0000313" key="11">
    <source>
        <dbReference type="Proteomes" id="UP001589838"/>
    </source>
</evidence>
<evidence type="ECO:0000256" key="2">
    <source>
        <dbReference type="ARBA" id="ARBA00022598"/>
    </source>
</evidence>
<evidence type="ECO:0000313" key="10">
    <source>
        <dbReference type="EMBL" id="MFC0471533.1"/>
    </source>
</evidence>
<comment type="caution">
    <text evidence="10">The sequence shown here is derived from an EMBL/GenBank/DDBJ whole genome shotgun (WGS) entry which is preliminary data.</text>
</comment>
<protein>
    <recommendedName>
        <fullName evidence="9">ATP-dependent dethiobiotin synthetase BioD</fullName>
        <ecNumber evidence="9">6.3.3.3</ecNumber>
    </recommendedName>
    <alternativeName>
        <fullName evidence="9">DTB synthetase</fullName>
        <shortName evidence="9">DTBS</shortName>
    </alternativeName>
    <alternativeName>
        <fullName evidence="9">Dethiobiotin synthase</fullName>
    </alternativeName>
</protein>
<keyword evidence="6 9" id="KW-0067">ATP-binding</keyword>
<dbReference type="PIRSF" id="PIRSF006755">
    <property type="entry name" value="DTB_synth"/>
    <property type="match status" value="1"/>
</dbReference>
<evidence type="ECO:0000256" key="3">
    <source>
        <dbReference type="ARBA" id="ARBA00022723"/>
    </source>
</evidence>
<comment type="subcellular location">
    <subcellularLocation>
        <location evidence="9">Cytoplasm</location>
    </subcellularLocation>
</comment>
<dbReference type="EMBL" id="JBHLUX010000035">
    <property type="protein sequence ID" value="MFC0471533.1"/>
    <property type="molecule type" value="Genomic_DNA"/>
</dbReference>
<keyword evidence="1 9" id="KW-0963">Cytoplasm</keyword>
<feature type="binding site" evidence="9">
    <location>
        <position position="51"/>
    </location>
    <ligand>
        <name>ATP</name>
        <dbReference type="ChEBI" id="CHEBI:30616"/>
    </ligand>
</feature>
<comment type="similarity">
    <text evidence="9">Belongs to the dethiobiotin synthetase family.</text>
</comment>
<dbReference type="PANTHER" id="PTHR43210">
    <property type="entry name" value="DETHIOBIOTIN SYNTHETASE"/>
    <property type="match status" value="1"/>
</dbReference>
<comment type="caution">
    <text evidence="9">Lacks conserved residue(s) required for the propagation of feature annotation.</text>
</comment>
<proteinExistence type="inferred from homology"/>
<dbReference type="HAMAP" id="MF_00336">
    <property type="entry name" value="BioD"/>
    <property type="match status" value="1"/>
</dbReference>
<comment type="pathway">
    <text evidence="9">Cofactor biosynthesis; biotin biosynthesis; biotin from 7,8-diaminononanoate: step 1/2.</text>
</comment>
<feature type="binding site" evidence="9">
    <location>
        <position position="16"/>
    </location>
    <ligand>
        <name>Mg(2+)</name>
        <dbReference type="ChEBI" id="CHEBI:18420"/>
    </ligand>
</feature>
<dbReference type="Proteomes" id="UP001589838">
    <property type="component" value="Unassembled WGS sequence"/>
</dbReference>
<keyword evidence="11" id="KW-1185">Reference proteome</keyword>
<dbReference type="InterPro" id="IPR004472">
    <property type="entry name" value="DTB_synth_BioD"/>
</dbReference>
<comment type="catalytic activity">
    <reaction evidence="8">
        <text>(7R,8S)-8-amino-7-(carboxyamino)nonanoate + ATP = (4R,5S)-dethiobiotin + ADP + phosphate + H(+)</text>
        <dbReference type="Rhea" id="RHEA:63684"/>
        <dbReference type="ChEBI" id="CHEBI:15378"/>
        <dbReference type="ChEBI" id="CHEBI:30616"/>
        <dbReference type="ChEBI" id="CHEBI:43474"/>
        <dbReference type="ChEBI" id="CHEBI:149470"/>
        <dbReference type="ChEBI" id="CHEBI:149473"/>
        <dbReference type="ChEBI" id="CHEBI:456216"/>
    </reaction>
</comment>
<keyword evidence="4 9" id="KW-0547">Nucleotide-binding</keyword>
<keyword evidence="7 9" id="KW-0460">Magnesium</keyword>
<evidence type="ECO:0000256" key="7">
    <source>
        <dbReference type="ARBA" id="ARBA00022842"/>
    </source>
</evidence>
<evidence type="ECO:0000256" key="9">
    <source>
        <dbReference type="HAMAP-Rule" id="MF_00336"/>
    </source>
</evidence>
<dbReference type="GO" id="GO:0004141">
    <property type="term" value="F:dethiobiotin synthase activity"/>
    <property type="evidence" value="ECO:0007669"/>
    <property type="project" value="UniProtKB-EC"/>
</dbReference>
<dbReference type="PANTHER" id="PTHR43210:SF2">
    <property type="entry name" value="ATP-DEPENDENT DETHIOBIOTIN SYNTHETASE BIOD 2"/>
    <property type="match status" value="1"/>
</dbReference>
<feature type="active site" evidence="9">
    <location>
        <position position="37"/>
    </location>
</feature>
<organism evidence="10 11">
    <name type="scientific">Halalkalibacter kiskunsagensis</name>
    <dbReference type="NCBI Taxonomy" id="1548599"/>
    <lineage>
        <taxon>Bacteria</taxon>
        <taxon>Bacillati</taxon>
        <taxon>Bacillota</taxon>
        <taxon>Bacilli</taxon>
        <taxon>Bacillales</taxon>
        <taxon>Bacillaceae</taxon>
        <taxon>Halalkalibacter</taxon>
    </lineage>
</organism>
<dbReference type="Pfam" id="PF13500">
    <property type="entry name" value="AAA_26"/>
    <property type="match status" value="1"/>
</dbReference>
<evidence type="ECO:0000256" key="4">
    <source>
        <dbReference type="ARBA" id="ARBA00022741"/>
    </source>
</evidence>
<dbReference type="RefSeq" id="WP_335962083.1">
    <property type="nucleotide sequence ID" value="NZ_JAXBLX010000024.1"/>
</dbReference>
<accession>A0ABV6KDY9</accession>
<evidence type="ECO:0000256" key="8">
    <source>
        <dbReference type="ARBA" id="ARBA00047386"/>
    </source>
</evidence>
<feature type="binding site" evidence="9">
    <location>
        <begin position="112"/>
        <end position="115"/>
    </location>
    <ligand>
        <name>ATP</name>
        <dbReference type="ChEBI" id="CHEBI:30616"/>
    </ligand>
</feature>
<comment type="cofactor">
    <cofactor evidence="9">
        <name>Mg(2+)</name>
        <dbReference type="ChEBI" id="CHEBI:18420"/>
    </cofactor>
</comment>
<gene>
    <name evidence="9 10" type="primary">bioD</name>
    <name evidence="10" type="ORF">ACFFHM_13780</name>
</gene>
<keyword evidence="2 9" id="KW-0436">Ligase</keyword>
<evidence type="ECO:0000256" key="1">
    <source>
        <dbReference type="ARBA" id="ARBA00022490"/>
    </source>
</evidence>
<comment type="function">
    <text evidence="9">Catalyzes a mechanistically unusual reaction, the ATP-dependent insertion of CO2 between the N7 and N8 nitrogen atoms of 7,8-diaminopelargonic acid (DAPA, also called 7,8-diammoniononanoate) to form a ureido ring.</text>
</comment>
<dbReference type="EC" id="6.3.3.3" evidence="9"/>
<dbReference type="CDD" id="cd03109">
    <property type="entry name" value="DTBS"/>
    <property type="match status" value="1"/>
</dbReference>
<keyword evidence="3 9" id="KW-0479">Metal-binding</keyword>
<feature type="binding site" evidence="9">
    <location>
        <position position="112"/>
    </location>
    <ligand>
        <name>Mg(2+)</name>
        <dbReference type="ChEBI" id="CHEBI:18420"/>
    </ligand>
</feature>
<keyword evidence="5 9" id="KW-0093">Biotin biosynthesis</keyword>
<dbReference type="InterPro" id="IPR027417">
    <property type="entry name" value="P-loop_NTPase"/>
</dbReference>
<comment type="catalytic activity">
    <reaction evidence="9">
        <text>(7R,8S)-7,8-diammoniononanoate + CO2 + ATP = (4R,5S)-dethiobiotin + ADP + phosphate + 3 H(+)</text>
        <dbReference type="Rhea" id="RHEA:15805"/>
        <dbReference type="ChEBI" id="CHEBI:15378"/>
        <dbReference type="ChEBI" id="CHEBI:16526"/>
        <dbReference type="ChEBI" id="CHEBI:30616"/>
        <dbReference type="ChEBI" id="CHEBI:43474"/>
        <dbReference type="ChEBI" id="CHEBI:149469"/>
        <dbReference type="ChEBI" id="CHEBI:149473"/>
        <dbReference type="ChEBI" id="CHEBI:456216"/>
        <dbReference type="EC" id="6.3.3.3"/>
    </reaction>
</comment>
<feature type="binding site" evidence="9">
    <location>
        <position position="41"/>
    </location>
    <ligand>
        <name>substrate</name>
    </ligand>
</feature>
<dbReference type="NCBIfam" id="TIGR00347">
    <property type="entry name" value="bioD"/>
    <property type="match status" value="1"/>
</dbReference>
<dbReference type="SUPFAM" id="SSF52540">
    <property type="entry name" value="P-loop containing nucleoside triphosphate hydrolases"/>
    <property type="match status" value="1"/>
</dbReference>
<comment type="subunit">
    <text evidence="9">Homodimer.</text>
</comment>
<dbReference type="Gene3D" id="3.40.50.300">
    <property type="entry name" value="P-loop containing nucleotide triphosphate hydrolases"/>
    <property type="match status" value="1"/>
</dbReference>
<name>A0ABV6KDY9_9BACI</name>
<reference evidence="10 11" key="1">
    <citation type="submission" date="2024-09" db="EMBL/GenBank/DDBJ databases">
        <authorList>
            <person name="Sun Q."/>
            <person name="Mori K."/>
        </authorList>
    </citation>
    <scope>NUCLEOTIDE SEQUENCE [LARGE SCALE GENOMIC DNA]</scope>
    <source>
        <strain evidence="10 11">NCAIM B.02610</strain>
    </source>
</reference>
<feature type="binding site" evidence="9">
    <location>
        <position position="51"/>
    </location>
    <ligand>
        <name>Mg(2+)</name>
        <dbReference type="ChEBI" id="CHEBI:18420"/>
    </ligand>
</feature>
<evidence type="ECO:0000256" key="5">
    <source>
        <dbReference type="ARBA" id="ARBA00022756"/>
    </source>
</evidence>
<evidence type="ECO:0000256" key="6">
    <source>
        <dbReference type="ARBA" id="ARBA00022840"/>
    </source>
</evidence>